<evidence type="ECO:0000313" key="9">
    <source>
        <dbReference type="EMBL" id="QDZ13845.1"/>
    </source>
</evidence>
<keyword evidence="2 7" id="KW-0812">Transmembrane</keyword>
<protein>
    <recommendedName>
        <fullName evidence="7">Endolytic murein transglycosylase</fullName>
        <ecNumber evidence="7">4.2.2.29</ecNumber>
    </recommendedName>
    <alternativeName>
        <fullName evidence="7">Peptidoglycan lytic transglycosylase</fullName>
    </alternativeName>
    <alternativeName>
        <fullName evidence="7">Peptidoglycan polymerization terminase</fullName>
    </alternativeName>
</protein>
<accession>A0A5B8M1X5</accession>
<feature type="compositionally biased region" description="Basic and acidic residues" evidence="8">
    <location>
        <begin position="1"/>
        <end position="12"/>
    </location>
</feature>
<dbReference type="KEGG" id="huw:FPZ11_02715"/>
<gene>
    <name evidence="7 9" type="primary">mltG</name>
    <name evidence="9" type="ORF">FPZ11_02715</name>
</gene>
<keyword evidence="3 7" id="KW-1133">Transmembrane helix</keyword>
<dbReference type="EMBL" id="CP042305">
    <property type="protein sequence ID" value="QDZ13845.1"/>
    <property type="molecule type" value="Genomic_DNA"/>
</dbReference>
<dbReference type="GO" id="GO:0005886">
    <property type="term" value="C:plasma membrane"/>
    <property type="evidence" value="ECO:0007669"/>
    <property type="project" value="UniProtKB-SubCell"/>
</dbReference>
<keyword evidence="6 7" id="KW-0961">Cell wall biogenesis/degradation</keyword>
<feature type="region of interest" description="Disordered" evidence="8">
    <location>
        <begin position="1"/>
        <end position="85"/>
    </location>
</feature>
<evidence type="ECO:0000256" key="8">
    <source>
        <dbReference type="SAM" id="MobiDB-lite"/>
    </source>
</evidence>
<evidence type="ECO:0000256" key="5">
    <source>
        <dbReference type="ARBA" id="ARBA00023239"/>
    </source>
</evidence>
<comment type="subcellular location">
    <subcellularLocation>
        <location evidence="7">Cell membrane</location>
        <topology evidence="7">Single-pass membrane protein</topology>
    </subcellularLocation>
</comment>
<dbReference type="Proteomes" id="UP000320216">
    <property type="component" value="Chromosome"/>
</dbReference>
<keyword evidence="10" id="KW-1185">Reference proteome</keyword>
<dbReference type="OrthoDB" id="9814591at2"/>
<name>A0A5B8M1X5_9MICO</name>
<comment type="similarity">
    <text evidence="7">Belongs to the transglycosylase MltG family.</text>
</comment>
<reference evidence="9 10" key="1">
    <citation type="submission" date="2019-07" db="EMBL/GenBank/DDBJ databases">
        <title>Full genome sequence of Humibacter sp. WJ7-1.</title>
        <authorList>
            <person name="Im W.-T."/>
        </authorList>
    </citation>
    <scope>NUCLEOTIDE SEQUENCE [LARGE SCALE GENOMIC DNA]</scope>
    <source>
        <strain evidence="9 10">WJ7-1</strain>
    </source>
</reference>
<evidence type="ECO:0000313" key="10">
    <source>
        <dbReference type="Proteomes" id="UP000320216"/>
    </source>
</evidence>
<dbReference type="HAMAP" id="MF_02065">
    <property type="entry name" value="MltG"/>
    <property type="match status" value="1"/>
</dbReference>
<feature type="site" description="Important for catalytic activity" evidence="7">
    <location>
        <position position="311"/>
    </location>
</feature>
<feature type="transmembrane region" description="Helical" evidence="7">
    <location>
        <begin position="90"/>
        <end position="115"/>
    </location>
</feature>
<keyword evidence="5 7" id="KW-0456">Lyase</keyword>
<comment type="function">
    <text evidence="7">Functions as a peptidoglycan terminase that cleaves nascent peptidoglycan strands endolytically to terminate their elongation.</text>
</comment>
<dbReference type="PANTHER" id="PTHR30518:SF2">
    <property type="entry name" value="ENDOLYTIC MUREIN TRANSGLYCOSYLASE"/>
    <property type="match status" value="1"/>
</dbReference>
<dbReference type="AlphaFoldDB" id="A0A5B8M1X5"/>
<evidence type="ECO:0000256" key="4">
    <source>
        <dbReference type="ARBA" id="ARBA00023136"/>
    </source>
</evidence>
<evidence type="ECO:0000256" key="3">
    <source>
        <dbReference type="ARBA" id="ARBA00022989"/>
    </source>
</evidence>
<evidence type="ECO:0000256" key="1">
    <source>
        <dbReference type="ARBA" id="ARBA00022475"/>
    </source>
</evidence>
<dbReference type="Gene3D" id="3.30.1490.480">
    <property type="entry name" value="Endolytic murein transglycosylase"/>
    <property type="match status" value="1"/>
</dbReference>
<dbReference type="NCBIfam" id="TIGR00247">
    <property type="entry name" value="endolytic transglycosylase MltG"/>
    <property type="match status" value="1"/>
</dbReference>
<organism evidence="9 10">
    <name type="scientific">Humibacter ginsenosidimutans</name>
    <dbReference type="NCBI Taxonomy" id="2599293"/>
    <lineage>
        <taxon>Bacteria</taxon>
        <taxon>Bacillati</taxon>
        <taxon>Actinomycetota</taxon>
        <taxon>Actinomycetes</taxon>
        <taxon>Micrococcales</taxon>
        <taxon>Microbacteriaceae</taxon>
        <taxon>Humibacter</taxon>
    </lineage>
</organism>
<dbReference type="InterPro" id="IPR003770">
    <property type="entry name" value="MLTG-like"/>
</dbReference>
<proteinExistence type="inferred from homology"/>
<keyword evidence="4 7" id="KW-0472">Membrane</keyword>
<dbReference type="EC" id="4.2.2.29" evidence="7"/>
<evidence type="ECO:0000256" key="6">
    <source>
        <dbReference type="ARBA" id="ARBA00023316"/>
    </source>
</evidence>
<comment type="catalytic activity">
    <reaction evidence="7">
        <text>a peptidoglycan chain = a peptidoglycan chain with N-acetyl-1,6-anhydromuramyl-[peptide] at the reducing end + a peptidoglycan chain with N-acetylglucosamine at the non-reducing end.</text>
        <dbReference type="EC" id="4.2.2.29"/>
    </reaction>
</comment>
<dbReference type="GO" id="GO:0008932">
    <property type="term" value="F:lytic endotransglycosylase activity"/>
    <property type="evidence" value="ECO:0007669"/>
    <property type="project" value="UniProtKB-UniRule"/>
</dbReference>
<dbReference type="CDD" id="cd08010">
    <property type="entry name" value="MltG_like"/>
    <property type="match status" value="1"/>
</dbReference>
<dbReference type="PANTHER" id="PTHR30518">
    <property type="entry name" value="ENDOLYTIC MUREIN TRANSGLYCOSYLASE"/>
    <property type="match status" value="1"/>
</dbReference>
<dbReference type="GO" id="GO:0009252">
    <property type="term" value="P:peptidoglycan biosynthetic process"/>
    <property type="evidence" value="ECO:0007669"/>
    <property type="project" value="UniProtKB-UniRule"/>
</dbReference>
<sequence length="440" mass="46919">MTRREAREREARLAAQQTGEIGVQNPAETVPDADPHGSFWAGLNAEEAVEEPTQTSGGDHGRPPHAWASLDYPTDGKDARPTRPKRKRRWLTVTIVTVVILGLLGGGAVFVWNAFQPQVQKLLAMNEPNDYTGSGTTPVTITIHDGDTGSSVADTLAKAGVVKTSDAFYTLLLHTKPDPVFQPGVYKVKKQMSAKSALAALQDPKNKLERTITITEGETEAQILPELAKITGVSLADLQAAAKPADFGLPAQAKNLDGFLFPATYTFDPGVDAKAVITTLVNRANQAFDDDGVTAAERWNTVILASIVQKEAGSDADMGKVARVFTNRIAQGMRLQSDATVAYGAGVKTVFTTDAERNDANNPYNTYAHDGLPVGPISNPGDAAIKAALQPTPGSWLYFVTINLKTGETAFSTTQAEHDAAVAQLQAWCNASAANDAYCQ</sequence>
<dbReference type="Pfam" id="PF02618">
    <property type="entry name" value="YceG"/>
    <property type="match status" value="1"/>
</dbReference>
<evidence type="ECO:0000256" key="2">
    <source>
        <dbReference type="ARBA" id="ARBA00022692"/>
    </source>
</evidence>
<dbReference type="RefSeq" id="WP_146318169.1">
    <property type="nucleotide sequence ID" value="NZ_CP042305.1"/>
</dbReference>
<dbReference type="GO" id="GO:0071555">
    <property type="term" value="P:cell wall organization"/>
    <property type="evidence" value="ECO:0007669"/>
    <property type="project" value="UniProtKB-KW"/>
</dbReference>
<evidence type="ECO:0000256" key="7">
    <source>
        <dbReference type="HAMAP-Rule" id="MF_02065"/>
    </source>
</evidence>
<keyword evidence="1 7" id="KW-1003">Cell membrane</keyword>